<accession>A0A8T3W180</accession>
<gene>
    <name evidence="1" type="ORF">H0S71_00350</name>
</gene>
<dbReference type="EMBL" id="JACCQJ010000001">
    <property type="protein sequence ID" value="MBG0768345.1"/>
    <property type="molecule type" value="Genomic_DNA"/>
</dbReference>
<proteinExistence type="predicted"/>
<dbReference type="Proteomes" id="UP000714405">
    <property type="component" value="Unassembled WGS sequence"/>
</dbReference>
<reference evidence="1" key="1">
    <citation type="submission" date="2020-07" db="EMBL/GenBank/DDBJ databases">
        <title>Severe corrosion of carbon steel in oil field produced water can be linked to methanogenic archaea containing a special type of NiFe hydrogenase.</title>
        <authorList>
            <person name="Lahme S."/>
            <person name="Mand J."/>
            <person name="Longwell J."/>
            <person name="Smith R."/>
            <person name="Enning D."/>
        </authorList>
    </citation>
    <scope>NUCLEOTIDE SEQUENCE</scope>
    <source>
        <strain evidence="1">MIC098Bin5</strain>
    </source>
</reference>
<protein>
    <submittedName>
        <fullName evidence="1">Uncharacterized protein</fullName>
    </submittedName>
</protein>
<evidence type="ECO:0000313" key="2">
    <source>
        <dbReference type="Proteomes" id="UP000714405"/>
    </source>
</evidence>
<name>A0A8T3W180_METMI</name>
<dbReference type="AlphaFoldDB" id="A0A8T3W180"/>
<comment type="caution">
    <text evidence="1">The sequence shown here is derived from an EMBL/GenBank/DDBJ whole genome shotgun (WGS) entry which is preliminary data.</text>
</comment>
<organism evidence="1 2">
    <name type="scientific">Methanococcus maripaludis</name>
    <name type="common">Methanococcus deltae</name>
    <dbReference type="NCBI Taxonomy" id="39152"/>
    <lineage>
        <taxon>Archaea</taxon>
        <taxon>Methanobacteriati</taxon>
        <taxon>Methanobacteriota</taxon>
        <taxon>Methanomada group</taxon>
        <taxon>Methanococci</taxon>
        <taxon>Methanococcales</taxon>
        <taxon>Methanococcaceae</taxon>
        <taxon>Methanococcus</taxon>
    </lineage>
</organism>
<dbReference type="RefSeq" id="WP_278491453.1">
    <property type="nucleotide sequence ID" value="NZ_JACCQJ010000001.1"/>
</dbReference>
<sequence>MNSIKELRNSGNLDVRDGLLLDLIGLGLKTVSEISTDMILGKPEDRVEVNVDVVSKLTSDVLDLTYRETVPLKAIRGSDFDPDSLKLEIHRYLTGRIISEGEIPGALKEGFEVRYSKEYGVFYKIKNF</sequence>
<evidence type="ECO:0000313" key="1">
    <source>
        <dbReference type="EMBL" id="MBG0768345.1"/>
    </source>
</evidence>